<evidence type="ECO:0000313" key="4">
    <source>
        <dbReference type="EMBL" id="KAG9353374.1"/>
    </source>
</evidence>
<dbReference type="OrthoDB" id="8062037at2759"/>
<evidence type="ECO:0000256" key="3">
    <source>
        <dbReference type="SAM" id="MobiDB-lite"/>
    </source>
</evidence>
<dbReference type="EMBL" id="JAFBMS010000004">
    <property type="protein sequence ID" value="KAG9353374.1"/>
    <property type="molecule type" value="Genomic_DNA"/>
</dbReference>
<sequence length="255" mass="28645">MNRWRKSVGEIQARRRQVIECERGQAALCKVTACYKQLASFLGSSSDCSRLREELEETRTMAYTISKGVQKRLTTLLTEGELGQEEREEVERVWVLFISGLEMFQQDLRKAAALQDLFPLTQRRDRRALLNTGCAGGGSGVAARAASVQTPWIRVEEEPGPDLRTHALQLDGMAQEMLQKVNVPFWSVEATQEAWPEDTEIEPEDDDGEEEEEAAAVAAMGDALEVEVVSPEQDRGRGCCRNKRCRLGWVLCLLN</sequence>
<evidence type="ECO:0008006" key="6">
    <source>
        <dbReference type="Google" id="ProtNLM"/>
    </source>
</evidence>
<dbReference type="GO" id="GO:0009968">
    <property type="term" value="P:negative regulation of signal transduction"/>
    <property type="evidence" value="ECO:0007669"/>
    <property type="project" value="UniProtKB-KW"/>
</dbReference>
<dbReference type="InterPro" id="IPR026512">
    <property type="entry name" value="RGS7BP/RGS9BP"/>
</dbReference>
<comment type="caution">
    <text evidence="4">The sequence shown here is derived from an EMBL/GenBank/DDBJ whole genome shotgun (WGS) entry which is preliminary data.</text>
</comment>
<keyword evidence="5" id="KW-1185">Reference proteome</keyword>
<proteinExistence type="inferred from homology"/>
<organism evidence="4 5">
    <name type="scientific">Albula glossodonta</name>
    <name type="common">roundjaw bonefish</name>
    <dbReference type="NCBI Taxonomy" id="121402"/>
    <lineage>
        <taxon>Eukaryota</taxon>
        <taxon>Metazoa</taxon>
        <taxon>Chordata</taxon>
        <taxon>Craniata</taxon>
        <taxon>Vertebrata</taxon>
        <taxon>Euteleostomi</taxon>
        <taxon>Actinopterygii</taxon>
        <taxon>Neopterygii</taxon>
        <taxon>Teleostei</taxon>
        <taxon>Albuliformes</taxon>
        <taxon>Albulidae</taxon>
        <taxon>Albula</taxon>
    </lineage>
</organism>
<gene>
    <name evidence="4" type="ORF">JZ751_017953</name>
</gene>
<evidence type="ECO:0000256" key="2">
    <source>
        <dbReference type="ARBA" id="ARBA00022700"/>
    </source>
</evidence>
<keyword evidence="2" id="KW-0734">Signal transduction inhibitor</keyword>
<protein>
    <recommendedName>
        <fullName evidence="6">Regulator of G-protein signaling 9-binding protein</fullName>
    </recommendedName>
</protein>
<dbReference type="AlphaFoldDB" id="A0A8T2PPU6"/>
<dbReference type="PANTHER" id="PTHR21029">
    <property type="entry name" value="R-SEVEN BINDING PROTEIN (R7BP) HOMOLOG"/>
    <property type="match status" value="1"/>
</dbReference>
<feature type="region of interest" description="Disordered" evidence="3">
    <location>
        <begin position="192"/>
        <end position="211"/>
    </location>
</feature>
<accession>A0A8T2PPU6</accession>
<evidence type="ECO:0000256" key="1">
    <source>
        <dbReference type="ARBA" id="ARBA00007457"/>
    </source>
</evidence>
<evidence type="ECO:0000313" key="5">
    <source>
        <dbReference type="Proteomes" id="UP000824540"/>
    </source>
</evidence>
<reference evidence="4" key="1">
    <citation type="thesis" date="2021" institute="BYU ScholarsArchive" country="Provo, UT, USA">
        <title>Applications of and Algorithms for Genome Assembly and Genomic Analyses with an Emphasis on Marine Teleosts.</title>
        <authorList>
            <person name="Pickett B.D."/>
        </authorList>
    </citation>
    <scope>NUCLEOTIDE SEQUENCE</scope>
    <source>
        <strain evidence="4">HI-2016</strain>
    </source>
</reference>
<dbReference type="Proteomes" id="UP000824540">
    <property type="component" value="Unassembled WGS sequence"/>
</dbReference>
<comment type="similarity">
    <text evidence="1">Belongs to the RGS7BP/RGS9BP family.</text>
</comment>
<feature type="compositionally biased region" description="Acidic residues" evidence="3">
    <location>
        <begin position="195"/>
        <end position="211"/>
    </location>
</feature>
<name>A0A8T2PPU6_9TELE</name>